<sequence length="334" mass="35993">MLSTSIGIDLGTASVLVYIRGKGIVMREPSVVAINSNEDNQVVAVGEEARRMIGRTPSNIRAIRPLRDGVISDYQYTEKMLKYFIQRAIGRRFLKPVIAVCVPSGVTDVEKKAVMDATYQAGAREVHIIEEPIAAAIGAGIDISKPVGSMVVDIGGGTCDIAVISLGGIVVSDSIKVAGDRFDEAIVRFMRKRYNLLIGERTAEDVKIAIGSAYSFDEKRTMDVRGRNLVSGLPVNQPVTSDDIRDAMQEPISAVVEAIHGVLERTPPELAADIYERGIIMTGGGSLLTGLDRLIQDNMGLDVFVAEDAISCVAIGTGRFVEHLNGDGHFQINH</sequence>
<reference evidence="7" key="1">
    <citation type="submission" date="2020-08" db="EMBL/GenBank/DDBJ databases">
        <title>Genome public.</title>
        <authorList>
            <person name="Liu C."/>
            <person name="Sun Q."/>
        </authorList>
    </citation>
    <scope>NUCLEOTIDE SEQUENCE</scope>
    <source>
        <strain evidence="7">NSJ-32</strain>
    </source>
</reference>
<dbReference type="HAMAP" id="MF_02207">
    <property type="entry name" value="MreB"/>
    <property type="match status" value="1"/>
</dbReference>
<protein>
    <recommendedName>
        <fullName evidence="6">Cell shape-determining protein MreB</fullName>
    </recommendedName>
</protein>
<dbReference type="InterPro" id="IPR004753">
    <property type="entry name" value="MreB"/>
</dbReference>
<evidence type="ECO:0000256" key="5">
    <source>
        <dbReference type="ARBA" id="ARBA00023458"/>
    </source>
</evidence>
<keyword evidence="3 6" id="KW-0067">ATP-binding</keyword>
<comment type="subcellular location">
    <subcellularLocation>
        <location evidence="6">Cytoplasm</location>
    </subcellularLocation>
    <text evidence="6">Membrane-associated.</text>
</comment>
<evidence type="ECO:0000313" key="7">
    <source>
        <dbReference type="EMBL" id="MBC8543494.1"/>
    </source>
</evidence>
<evidence type="ECO:0000313" key="8">
    <source>
        <dbReference type="Proteomes" id="UP000657006"/>
    </source>
</evidence>
<keyword evidence="4 6" id="KW-0133">Cell shape</keyword>
<keyword evidence="1 6" id="KW-0963">Cytoplasm</keyword>
<feature type="binding site" evidence="6">
    <location>
        <begin position="156"/>
        <end position="158"/>
    </location>
    <ligand>
        <name>ATP</name>
        <dbReference type="ChEBI" id="CHEBI:30616"/>
    </ligand>
</feature>
<dbReference type="EMBL" id="JACRSQ010000009">
    <property type="protein sequence ID" value="MBC8543494.1"/>
    <property type="molecule type" value="Genomic_DNA"/>
</dbReference>
<dbReference type="PRINTS" id="PR01652">
    <property type="entry name" value="SHAPEPROTEIN"/>
</dbReference>
<evidence type="ECO:0000256" key="3">
    <source>
        <dbReference type="ARBA" id="ARBA00022840"/>
    </source>
</evidence>
<comment type="caution">
    <text evidence="6">Lacks conserved residue(s) required for the propagation of feature annotation.</text>
</comment>
<dbReference type="NCBIfam" id="NF010539">
    <property type="entry name" value="PRK13927.1"/>
    <property type="match status" value="1"/>
</dbReference>
<dbReference type="CDD" id="cd10225">
    <property type="entry name" value="ASKHA_NBD_MreB-like"/>
    <property type="match status" value="1"/>
</dbReference>
<dbReference type="Pfam" id="PF06723">
    <property type="entry name" value="MreB_Mbl"/>
    <property type="match status" value="1"/>
</dbReference>
<dbReference type="Gene3D" id="3.30.420.40">
    <property type="match status" value="3"/>
</dbReference>
<evidence type="ECO:0000256" key="6">
    <source>
        <dbReference type="HAMAP-Rule" id="MF_02207"/>
    </source>
</evidence>
<comment type="function">
    <text evidence="6">Forms membrane-associated dynamic filaments that are essential for cell shape determination. Acts by regulating cell wall synthesis and cell elongation, and thus cell shape. A feedback loop between cell geometry and MreB localization may maintain elongated cell shape by targeting cell wall growth to regions of negative cell wall curvature.</text>
</comment>
<feature type="binding site" evidence="6">
    <location>
        <begin position="284"/>
        <end position="287"/>
    </location>
    <ligand>
        <name>ATP</name>
        <dbReference type="ChEBI" id="CHEBI:30616"/>
    </ligand>
</feature>
<gene>
    <name evidence="6 7" type="primary">mreB</name>
    <name evidence="7" type="ORF">H8730_08045</name>
</gene>
<evidence type="ECO:0000256" key="1">
    <source>
        <dbReference type="ARBA" id="ARBA00022490"/>
    </source>
</evidence>
<dbReference type="PANTHER" id="PTHR42749">
    <property type="entry name" value="CELL SHAPE-DETERMINING PROTEIN MREB"/>
    <property type="match status" value="1"/>
</dbReference>
<comment type="similarity">
    <text evidence="5 6">Belongs to the FtsA/MreB family.</text>
</comment>
<accession>A0A926DU99</accession>
<dbReference type="PANTHER" id="PTHR42749:SF4">
    <property type="entry name" value="CELL SHAPE-DETERMINING PROTEIN MBL"/>
    <property type="match status" value="1"/>
</dbReference>
<proteinExistence type="inferred from homology"/>
<dbReference type="InterPro" id="IPR056546">
    <property type="entry name" value="MreB_MamK-like"/>
</dbReference>
<dbReference type="Proteomes" id="UP000657006">
    <property type="component" value="Unassembled WGS sequence"/>
</dbReference>
<comment type="caution">
    <text evidence="7">The sequence shown here is derived from an EMBL/GenBank/DDBJ whole genome shotgun (WGS) entry which is preliminary data.</text>
</comment>
<keyword evidence="2 6" id="KW-0547">Nucleotide-binding</keyword>
<evidence type="ECO:0000256" key="4">
    <source>
        <dbReference type="ARBA" id="ARBA00022960"/>
    </source>
</evidence>
<dbReference type="InterPro" id="IPR043129">
    <property type="entry name" value="ATPase_NBD"/>
</dbReference>
<dbReference type="GO" id="GO:0005524">
    <property type="term" value="F:ATP binding"/>
    <property type="evidence" value="ECO:0007669"/>
    <property type="project" value="UniProtKB-KW"/>
</dbReference>
<keyword evidence="8" id="KW-1185">Reference proteome</keyword>
<dbReference type="AlphaFoldDB" id="A0A926DU99"/>
<feature type="binding site" evidence="6">
    <location>
        <begin position="204"/>
        <end position="207"/>
    </location>
    <ligand>
        <name>ATP</name>
        <dbReference type="ChEBI" id="CHEBI:30616"/>
    </ligand>
</feature>
<evidence type="ECO:0000256" key="2">
    <source>
        <dbReference type="ARBA" id="ARBA00022741"/>
    </source>
</evidence>
<organism evidence="7 8">
    <name type="scientific">Bianquea renquensis</name>
    <dbReference type="NCBI Taxonomy" id="2763661"/>
    <lineage>
        <taxon>Bacteria</taxon>
        <taxon>Bacillati</taxon>
        <taxon>Bacillota</taxon>
        <taxon>Clostridia</taxon>
        <taxon>Eubacteriales</taxon>
        <taxon>Bianqueaceae</taxon>
        <taxon>Bianquea</taxon>
    </lineage>
</organism>
<dbReference type="SUPFAM" id="SSF53067">
    <property type="entry name" value="Actin-like ATPase domain"/>
    <property type="match status" value="2"/>
</dbReference>
<name>A0A926DU99_9FIRM</name>
<dbReference type="NCBIfam" id="TIGR00904">
    <property type="entry name" value="mreB"/>
    <property type="match status" value="1"/>
</dbReference>
<dbReference type="RefSeq" id="WP_177716296.1">
    <property type="nucleotide sequence ID" value="NZ_JACRSQ010000009.1"/>
</dbReference>
<comment type="subunit">
    <text evidence="6">Forms polymers.</text>
</comment>
<dbReference type="GO" id="GO:0000902">
    <property type="term" value="P:cell morphogenesis"/>
    <property type="evidence" value="ECO:0007669"/>
    <property type="project" value="InterPro"/>
</dbReference>
<dbReference type="GO" id="GO:0005737">
    <property type="term" value="C:cytoplasm"/>
    <property type="evidence" value="ECO:0007669"/>
    <property type="project" value="UniProtKB-SubCell"/>
</dbReference>
<dbReference type="GO" id="GO:0008360">
    <property type="term" value="P:regulation of cell shape"/>
    <property type="evidence" value="ECO:0007669"/>
    <property type="project" value="UniProtKB-UniRule"/>
</dbReference>